<sequence>HLYCSESELMDKKKKYSVECASSKGKSKKKEPKLGSYFLPEKSWCKCRVSSKSSLSDLELVETFLRPSQLVLLRNSELGFVGYQSFTLFCWSNCTLFIVASS</sequence>
<organism evidence="1 2">
    <name type="scientific">Parasponia andersonii</name>
    <name type="common">Sponia andersonii</name>
    <dbReference type="NCBI Taxonomy" id="3476"/>
    <lineage>
        <taxon>Eukaryota</taxon>
        <taxon>Viridiplantae</taxon>
        <taxon>Streptophyta</taxon>
        <taxon>Embryophyta</taxon>
        <taxon>Tracheophyta</taxon>
        <taxon>Spermatophyta</taxon>
        <taxon>Magnoliopsida</taxon>
        <taxon>eudicotyledons</taxon>
        <taxon>Gunneridae</taxon>
        <taxon>Pentapetalae</taxon>
        <taxon>rosids</taxon>
        <taxon>fabids</taxon>
        <taxon>Rosales</taxon>
        <taxon>Cannabaceae</taxon>
        <taxon>Parasponia</taxon>
    </lineage>
</organism>
<keyword evidence="2" id="KW-1185">Reference proteome</keyword>
<evidence type="ECO:0000313" key="1">
    <source>
        <dbReference type="EMBL" id="PON58472.1"/>
    </source>
</evidence>
<proteinExistence type="predicted"/>
<name>A0A2P5CBP8_PARAD</name>
<dbReference type="Proteomes" id="UP000237105">
    <property type="component" value="Unassembled WGS sequence"/>
</dbReference>
<comment type="caution">
    <text evidence="1">The sequence shown here is derived from an EMBL/GenBank/DDBJ whole genome shotgun (WGS) entry which is preliminary data.</text>
</comment>
<dbReference type="AlphaFoldDB" id="A0A2P5CBP8"/>
<reference evidence="2" key="1">
    <citation type="submission" date="2016-06" db="EMBL/GenBank/DDBJ databases">
        <title>Parallel loss of symbiosis genes in relatives of nitrogen-fixing non-legume Parasponia.</title>
        <authorList>
            <person name="Van Velzen R."/>
            <person name="Holmer R."/>
            <person name="Bu F."/>
            <person name="Rutten L."/>
            <person name="Van Zeijl A."/>
            <person name="Liu W."/>
            <person name="Santuari L."/>
            <person name="Cao Q."/>
            <person name="Sharma T."/>
            <person name="Shen D."/>
            <person name="Roswanjaya Y."/>
            <person name="Wardhani T."/>
            <person name="Kalhor M.S."/>
            <person name="Jansen J."/>
            <person name="Van den Hoogen J."/>
            <person name="Gungor B."/>
            <person name="Hartog M."/>
            <person name="Hontelez J."/>
            <person name="Verver J."/>
            <person name="Yang W.-C."/>
            <person name="Schijlen E."/>
            <person name="Repin R."/>
            <person name="Schilthuizen M."/>
            <person name="Schranz E."/>
            <person name="Heidstra R."/>
            <person name="Miyata K."/>
            <person name="Fedorova E."/>
            <person name="Kohlen W."/>
            <person name="Bisseling T."/>
            <person name="Smit S."/>
            <person name="Geurts R."/>
        </authorList>
    </citation>
    <scope>NUCLEOTIDE SEQUENCE [LARGE SCALE GENOMIC DNA]</scope>
    <source>
        <strain evidence="2">cv. WU1-14</strain>
    </source>
</reference>
<dbReference type="EMBL" id="JXTB01000149">
    <property type="protein sequence ID" value="PON58472.1"/>
    <property type="molecule type" value="Genomic_DNA"/>
</dbReference>
<evidence type="ECO:0000313" key="2">
    <source>
        <dbReference type="Proteomes" id="UP000237105"/>
    </source>
</evidence>
<accession>A0A2P5CBP8</accession>
<gene>
    <name evidence="1" type="ORF">PanWU01x14_166840</name>
</gene>
<protein>
    <submittedName>
        <fullName evidence="1">Uncharacterized protein</fullName>
    </submittedName>
</protein>
<feature type="non-terminal residue" evidence="1">
    <location>
        <position position="1"/>
    </location>
</feature>